<comment type="caution">
    <text evidence="1">The sequence shown here is derived from an EMBL/GenBank/DDBJ whole genome shotgun (WGS) entry which is preliminary data.</text>
</comment>
<gene>
    <name evidence="1" type="ORF">WICPIJ_004554</name>
</gene>
<name>A0A9P8Q7M5_WICPI</name>
<accession>A0A9P8Q7M5</accession>
<evidence type="ECO:0000313" key="1">
    <source>
        <dbReference type="EMBL" id="KAH3684460.1"/>
    </source>
</evidence>
<dbReference type="EMBL" id="JAEUBG010002471">
    <property type="protein sequence ID" value="KAH3684460.1"/>
    <property type="molecule type" value="Genomic_DNA"/>
</dbReference>
<reference evidence="1" key="2">
    <citation type="submission" date="2021-01" db="EMBL/GenBank/DDBJ databases">
        <authorList>
            <person name="Schikora-Tamarit M.A."/>
        </authorList>
    </citation>
    <scope>NUCLEOTIDE SEQUENCE</scope>
    <source>
        <strain evidence="1">CBS2887</strain>
    </source>
</reference>
<reference evidence="1" key="1">
    <citation type="journal article" date="2021" name="Open Biol.">
        <title>Shared evolutionary footprints suggest mitochondrial oxidative damage underlies multiple complex I losses in fungi.</title>
        <authorList>
            <person name="Schikora-Tamarit M.A."/>
            <person name="Marcet-Houben M."/>
            <person name="Nosek J."/>
            <person name="Gabaldon T."/>
        </authorList>
    </citation>
    <scope>NUCLEOTIDE SEQUENCE</scope>
    <source>
        <strain evidence="1">CBS2887</strain>
    </source>
</reference>
<protein>
    <submittedName>
        <fullName evidence="1">Uncharacterized protein</fullName>
    </submittedName>
</protein>
<sequence length="101" mass="11659">MAAVATAHVVVLLDDECEDVTEILEAQVVTILIRIPYLFIEGLIYVKLQKFQFHWERPFESGRDNITEVFLVVEDLGRDIQDELFDGCKESGRFVVIKEDE</sequence>
<keyword evidence="2" id="KW-1185">Reference proteome</keyword>
<dbReference type="Proteomes" id="UP000774326">
    <property type="component" value="Unassembled WGS sequence"/>
</dbReference>
<dbReference type="AlphaFoldDB" id="A0A9P8Q7M5"/>
<proteinExistence type="predicted"/>
<evidence type="ECO:0000313" key="2">
    <source>
        <dbReference type="Proteomes" id="UP000774326"/>
    </source>
</evidence>
<organism evidence="1 2">
    <name type="scientific">Wickerhamomyces pijperi</name>
    <name type="common">Yeast</name>
    <name type="synonym">Pichia pijperi</name>
    <dbReference type="NCBI Taxonomy" id="599730"/>
    <lineage>
        <taxon>Eukaryota</taxon>
        <taxon>Fungi</taxon>
        <taxon>Dikarya</taxon>
        <taxon>Ascomycota</taxon>
        <taxon>Saccharomycotina</taxon>
        <taxon>Saccharomycetes</taxon>
        <taxon>Phaffomycetales</taxon>
        <taxon>Wickerhamomycetaceae</taxon>
        <taxon>Wickerhamomyces</taxon>
    </lineage>
</organism>